<dbReference type="AlphaFoldDB" id="A9CWH9"/>
<reference evidence="7 8" key="1">
    <citation type="submission" date="2007-10" db="EMBL/GenBank/DDBJ databases">
        <authorList>
            <person name="Wagner-Dobler I."/>
            <person name="Ferriera S."/>
            <person name="Johnson J."/>
            <person name="Kravitz S."/>
            <person name="Beeson K."/>
            <person name="Sutton G."/>
            <person name="Rogers Y.-H."/>
            <person name="Friedman R."/>
            <person name="Frazier M."/>
            <person name="Venter J.C."/>
        </authorList>
    </citation>
    <scope>NUCLEOTIDE SEQUENCE [LARGE SCALE GENOMIC DNA]</scope>
    <source>
        <strain evidence="7 8">DFL-43</strain>
    </source>
</reference>
<dbReference type="PANTHER" id="PTHR10434">
    <property type="entry name" value="1-ACYL-SN-GLYCEROL-3-PHOSPHATE ACYLTRANSFERASE"/>
    <property type="match status" value="1"/>
</dbReference>
<evidence type="ECO:0000313" key="7">
    <source>
        <dbReference type="EMBL" id="EDQ35522.1"/>
    </source>
</evidence>
<keyword evidence="5 7" id="KW-0012">Acyltransferase</keyword>
<dbReference type="RefSeq" id="WP_007199753.1">
    <property type="nucleotide sequence ID" value="NZ_CM002917.1"/>
</dbReference>
<gene>
    <name evidence="7" type="ORF">HPDFL43_20047</name>
</gene>
<dbReference type="eggNOG" id="COG0204">
    <property type="taxonomic scope" value="Bacteria"/>
</dbReference>
<keyword evidence="2" id="KW-0444">Lipid biosynthesis</keyword>
<organism evidence="7 8">
    <name type="scientific">Hoeflea phototrophica (strain DSM 17068 / NCIMB 14078 / DFL-43)</name>
    <dbReference type="NCBI Taxonomy" id="411684"/>
    <lineage>
        <taxon>Bacteria</taxon>
        <taxon>Pseudomonadati</taxon>
        <taxon>Pseudomonadota</taxon>
        <taxon>Alphaproteobacteria</taxon>
        <taxon>Hyphomicrobiales</taxon>
        <taxon>Rhizobiaceae</taxon>
        <taxon>Hoeflea</taxon>
    </lineage>
</organism>
<proteinExistence type="predicted"/>
<evidence type="ECO:0000256" key="2">
    <source>
        <dbReference type="ARBA" id="ARBA00022516"/>
    </source>
</evidence>
<sequence>MIATLRIVVVAAAFLIVTLSLLPVQLAALAAGHSLMRRLPRLWHRIMCRIIGLKVVVHGRLSAERPLLIVSNHISWKDIMVLGSVADVVFIAKFEVRQWPVFGWLARLQRSVFVDRARPREVGVQTSEVSERLLAGEAVVLFAEGTTSDGNRVMPFKSSLFGAASAALPRAPDNTVHIQPVAIAYTGIHGLPMGRYHRPVASWPGDVALVPHLLGVLREGALEVDVVFGETIAFDAAADRKKTARHVEAQIRSAVAAALRGTLPD</sequence>
<evidence type="ECO:0000256" key="1">
    <source>
        <dbReference type="ARBA" id="ARBA00005189"/>
    </source>
</evidence>
<name>A9CWH9_HOEPD</name>
<feature type="domain" description="Phospholipid/glycerol acyltransferase" evidence="6">
    <location>
        <begin position="67"/>
        <end position="186"/>
    </location>
</feature>
<comment type="caution">
    <text evidence="7">The sequence shown here is derived from an EMBL/GenBank/DDBJ whole genome shotgun (WGS) entry which is preliminary data.</text>
</comment>
<dbReference type="EC" id="2.3.1.51" evidence="7"/>
<dbReference type="STRING" id="411684.HPDFL43_20047"/>
<dbReference type="PANTHER" id="PTHR10434:SF64">
    <property type="entry name" value="1-ACYL-SN-GLYCEROL-3-PHOSPHATE ACYLTRANSFERASE-RELATED"/>
    <property type="match status" value="1"/>
</dbReference>
<dbReference type="Pfam" id="PF01553">
    <property type="entry name" value="Acyltransferase"/>
    <property type="match status" value="1"/>
</dbReference>
<dbReference type="EMBL" id="ABIA03000001">
    <property type="protein sequence ID" value="EDQ35522.1"/>
    <property type="molecule type" value="Genomic_DNA"/>
</dbReference>
<accession>A9CWH9</accession>
<keyword evidence="4" id="KW-0443">Lipid metabolism</keyword>
<dbReference type="GO" id="GO:0006654">
    <property type="term" value="P:phosphatidic acid biosynthetic process"/>
    <property type="evidence" value="ECO:0007669"/>
    <property type="project" value="TreeGrafter"/>
</dbReference>
<dbReference type="SMART" id="SM00563">
    <property type="entry name" value="PlsC"/>
    <property type="match status" value="1"/>
</dbReference>
<protein>
    <submittedName>
        <fullName evidence="7">1-acyl-sn-glycerol-3-phosphate acyltransferase</fullName>
        <ecNumber evidence="7">2.3.1.51</ecNumber>
    </submittedName>
</protein>
<dbReference type="GO" id="GO:0003841">
    <property type="term" value="F:1-acylglycerol-3-phosphate O-acyltransferase activity"/>
    <property type="evidence" value="ECO:0007669"/>
    <property type="project" value="UniProtKB-EC"/>
</dbReference>
<evidence type="ECO:0000256" key="3">
    <source>
        <dbReference type="ARBA" id="ARBA00022679"/>
    </source>
</evidence>
<keyword evidence="3 7" id="KW-0808">Transferase</keyword>
<comment type="pathway">
    <text evidence="1">Lipid metabolism.</text>
</comment>
<reference evidence="7 8" key="2">
    <citation type="submission" date="2012-06" db="EMBL/GenBank/DDBJ databases">
        <authorList>
            <person name="Fiebig A."/>
        </authorList>
    </citation>
    <scope>NUCLEOTIDE SEQUENCE [LARGE SCALE GENOMIC DNA]</scope>
    <source>
        <strain evidence="7 8">DFL-43</strain>
    </source>
</reference>
<evidence type="ECO:0000259" key="6">
    <source>
        <dbReference type="SMART" id="SM00563"/>
    </source>
</evidence>
<evidence type="ECO:0000313" key="8">
    <source>
        <dbReference type="Proteomes" id="UP000004291"/>
    </source>
</evidence>
<dbReference type="OrthoDB" id="9806880at2"/>
<dbReference type="InterPro" id="IPR002123">
    <property type="entry name" value="Plipid/glycerol_acylTrfase"/>
</dbReference>
<evidence type="ECO:0000256" key="5">
    <source>
        <dbReference type="ARBA" id="ARBA00023315"/>
    </source>
</evidence>
<dbReference type="HOGENOM" id="CLU_027938_0_2_5"/>
<keyword evidence="8" id="KW-1185">Reference proteome</keyword>
<dbReference type="Proteomes" id="UP000004291">
    <property type="component" value="Chromosome"/>
</dbReference>
<dbReference type="SUPFAM" id="SSF69593">
    <property type="entry name" value="Glycerol-3-phosphate (1)-acyltransferase"/>
    <property type="match status" value="1"/>
</dbReference>
<evidence type="ECO:0000256" key="4">
    <source>
        <dbReference type="ARBA" id="ARBA00023098"/>
    </source>
</evidence>
<dbReference type="CDD" id="cd07989">
    <property type="entry name" value="LPLAT_AGPAT-like"/>
    <property type="match status" value="1"/>
</dbReference>